<dbReference type="GO" id="GO:0005507">
    <property type="term" value="F:copper ion binding"/>
    <property type="evidence" value="ECO:0007669"/>
    <property type="project" value="InterPro"/>
</dbReference>
<dbReference type="GO" id="GO:0009055">
    <property type="term" value="F:electron transfer activity"/>
    <property type="evidence" value="ECO:0007669"/>
    <property type="project" value="InterPro"/>
</dbReference>
<gene>
    <name evidence="5" type="ORF">CV102_04545</name>
</gene>
<evidence type="ECO:0000256" key="2">
    <source>
        <dbReference type="ARBA" id="ARBA00023008"/>
    </source>
</evidence>
<reference evidence="5" key="1">
    <citation type="submission" date="2017-11" db="EMBL/GenBank/DDBJ databases">
        <authorList>
            <person name="Kajale S.C."/>
            <person name="Sharma A."/>
        </authorList>
    </citation>
    <scope>NUCLEOTIDE SEQUENCE</scope>
    <source>
        <strain evidence="5">LS1_42</strain>
    </source>
</reference>
<dbReference type="NCBIfam" id="TIGR03102">
    <property type="entry name" value="halo_cynanin"/>
    <property type="match status" value="1"/>
</dbReference>
<evidence type="ECO:0000259" key="4">
    <source>
        <dbReference type="Pfam" id="PF00127"/>
    </source>
</evidence>
<feature type="compositionally biased region" description="Low complexity" evidence="3">
    <location>
        <begin position="1"/>
        <end position="17"/>
    </location>
</feature>
<evidence type="ECO:0000256" key="1">
    <source>
        <dbReference type="ARBA" id="ARBA00022723"/>
    </source>
</evidence>
<sequence>MRRRTLLGTAGAAIAAGCLEDDEATDDTDENGNDGADNIDENGDNEAETEESVDDEDGERTEAMAFPPGTSEDGIDDPERLEAAYTDIIGETTYQYRDSFTMSEMDGGQEWSESMTLTADPEREQYRYERERDGIAEAEESAGFVDGDDSFVRQDGTVERDEFDAANAIGRPVELQPELLEGLTFEYDESRTGEQPAVHAFSAVEYDGLFDDQVDPIGDPTGDLLVDEDGLLYEFTGTLVFTNDGEEVEYDLEWSFSEVGEASVTEPDWLEDAPEPVETYDGFLDPVDDYDGPTDATGRSHVTIGVGEGRTGFRFDPIAVVVDAGTTVRWEWSDHELQHNVASVDDEFRSDLTGEPGATFEHTFEETGVYRYVCEPHETVKRGVVEVV</sequence>
<dbReference type="InterPro" id="IPR000923">
    <property type="entry name" value="BlueCu_1"/>
</dbReference>
<proteinExistence type="predicted"/>
<feature type="compositionally biased region" description="Acidic residues" evidence="3">
    <location>
        <begin position="19"/>
        <end position="59"/>
    </location>
</feature>
<evidence type="ECO:0000313" key="6">
    <source>
        <dbReference type="Proteomes" id="UP000766904"/>
    </source>
</evidence>
<dbReference type="CDD" id="cd04220">
    <property type="entry name" value="Halocyanin"/>
    <property type="match status" value="1"/>
</dbReference>
<dbReference type="Proteomes" id="UP000766904">
    <property type="component" value="Unassembled WGS sequence"/>
</dbReference>
<keyword evidence="1" id="KW-0479">Metal-binding</keyword>
<organism evidence="5 6">
    <name type="scientific">Natronococcus pandeyae</name>
    <dbReference type="NCBI Taxonomy" id="2055836"/>
    <lineage>
        <taxon>Archaea</taxon>
        <taxon>Methanobacteriati</taxon>
        <taxon>Methanobacteriota</taxon>
        <taxon>Stenosarchaea group</taxon>
        <taxon>Halobacteria</taxon>
        <taxon>Halobacteriales</taxon>
        <taxon>Natrialbaceae</taxon>
        <taxon>Natronococcus</taxon>
    </lineage>
</organism>
<protein>
    <recommendedName>
        <fullName evidence="4">Blue (type 1) copper domain-containing protein</fullName>
    </recommendedName>
</protein>
<dbReference type="AlphaFoldDB" id="A0A8J8Q6M9"/>
<feature type="domain" description="Blue (type 1) copper" evidence="4">
    <location>
        <begin position="305"/>
        <end position="387"/>
    </location>
</feature>
<evidence type="ECO:0000313" key="5">
    <source>
        <dbReference type="EMBL" id="TYL39568.1"/>
    </source>
</evidence>
<dbReference type="SUPFAM" id="SSF49503">
    <property type="entry name" value="Cupredoxins"/>
    <property type="match status" value="1"/>
</dbReference>
<dbReference type="RefSeq" id="WP_148856703.1">
    <property type="nucleotide sequence ID" value="NZ_PHNJ01000002.1"/>
</dbReference>
<keyword evidence="6" id="KW-1185">Reference proteome</keyword>
<dbReference type="OrthoDB" id="11836at2157"/>
<dbReference type="Pfam" id="PF00127">
    <property type="entry name" value="Copper-bind"/>
    <property type="match status" value="1"/>
</dbReference>
<accession>A0A8J8Q6M9</accession>
<comment type="caution">
    <text evidence="5">The sequence shown here is derived from an EMBL/GenBank/DDBJ whole genome shotgun (WGS) entry which is preliminary data.</text>
</comment>
<keyword evidence="2" id="KW-0186">Copper</keyword>
<dbReference type="InterPro" id="IPR017533">
    <property type="entry name" value="Halocyanin"/>
</dbReference>
<dbReference type="InterPro" id="IPR008972">
    <property type="entry name" value="Cupredoxin"/>
</dbReference>
<feature type="region of interest" description="Disordered" evidence="3">
    <location>
        <begin position="1"/>
        <end position="78"/>
    </location>
</feature>
<dbReference type="EMBL" id="PHNJ01000002">
    <property type="protein sequence ID" value="TYL39568.1"/>
    <property type="molecule type" value="Genomic_DNA"/>
</dbReference>
<dbReference type="Gene3D" id="2.60.40.420">
    <property type="entry name" value="Cupredoxins - blue copper proteins"/>
    <property type="match status" value="1"/>
</dbReference>
<dbReference type="PROSITE" id="PS51257">
    <property type="entry name" value="PROKAR_LIPOPROTEIN"/>
    <property type="match status" value="1"/>
</dbReference>
<name>A0A8J8Q6M9_9EURY</name>
<evidence type="ECO:0000256" key="3">
    <source>
        <dbReference type="SAM" id="MobiDB-lite"/>
    </source>
</evidence>